<evidence type="ECO:0000313" key="2">
    <source>
        <dbReference type="EMBL" id="KAH9293393.1"/>
    </source>
</evidence>
<feature type="region of interest" description="Disordered" evidence="1">
    <location>
        <begin position="33"/>
        <end position="91"/>
    </location>
</feature>
<keyword evidence="3" id="KW-1185">Reference proteome</keyword>
<sequence length="91" mass="10170">GHAGRKDARDAESRFGRRRRKLTKCSATFGTRRREGCESAGSAEMGKFHTGKVGTKGTQKTRIAEKPKSQSDHATCHRQKRDKEAHFGWIG</sequence>
<protein>
    <submittedName>
        <fullName evidence="2">Uncharacterized protein</fullName>
    </submittedName>
</protein>
<name>A0AA38F8M5_TAXCH</name>
<feature type="non-terminal residue" evidence="2">
    <location>
        <position position="1"/>
    </location>
</feature>
<feature type="compositionally biased region" description="Basic and acidic residues" evidence="1">
    <location>
        <begin position="62"/>
        <end position="91"/>
    </location>
</feature>
<feature type="compositionally biased region" description="Low complexity" evidence="1">
    <location>
        <begin position="51"/>
        <end position="61"/>
    </location>
</feature>
<dbReference type="EMBL" id="JAHRHJ020001189">
    <property type="protein sequence ID" value="KAH9293393.1"/>
    <property type="molecule type" value="Genomic_DNA"/>
</dbReference>
<gene>
    <name evidence="2" type="ORF">KI387_041403</name>
</gene>
<accession>A0AA38F8M5</accession>
<evidence type="ECO:0000256" key="1">
    <source>
        <dbReference type="SAM" id="MobiDB-lite"/>
    </source>
</evidence>
<evidence type="ECO:0000313" key="3">
    <source>
        <dbReference type="Proteomes" id="UP000824469"/>
    </source>
</evidence>
<dbReference type="Proteomes" id="UP000824469">
    <property type="component" value="Unassembled WGS sequence"/>
</dbReference>
<reference evidence="2 3" key="1">
    <citation type="journal article" date="2021" name="Nat. Plants">
        <title>The Taxus genome provides insights into paclitaxel biosynthesis.</title>
        <authorList>
            <person name="Xiong X."/>
            <person name="Gou J."/>
            <person name="Liao Q."/>
            <person name="Li Y."/>
            <person name="Zhou Q."/>
            <person name="Bi G."/>
            <person name="Li C."/>
            <person name="Du R."/>
            <person name="Wang X."/>
            <person name="Sun T."/>
            <person name="Guo L."/>
            <person name="Liang H."/>
            <person name="Lu P."/>
            <person name="Wu Y."/>
            <person name="Zhang Z."/>
            <person name="Ro D.K."/>
            <person name="Shang Y."/>
            <person name="Huang S."/>
            <person name="Yan J."/>
        </authorList>
    </citation>
    <scope>NUCLEOTIDE SEQUENCE [LARGE SCALE GENOMIC DNA]</scope>
    <source>
        <strain evidence="2">Ta-2019</strain>
    </source>
</reference>
<organism evidence="2 3">
    <name type="scientific">Taxus chinensis</name>
    <name type="common">Chinese yew</name>
    <name type="synonym">Taxus wallichiana var. chinensis</name>
    <dbReference type="NCBI Taxonomy" id="29808"/>
    <lineage>
        <taxon>Eukaryota</taxon>
        <taxon>Viridiplantae</taxon>
        <taxon>Streptophyta</taxon>
        <taxon>Embryophyta</taxon>
        <taxon>Tracheophyta</taxon>
        <taxon>Spermatophyta</taxon>
        <taxon>Pinopsida</taxon>
        <taxon>Pinidae</taxon>
        <taxon>Conifers II</taxon>
        <taxon>Cupressales</taxon>
        <taxon>Taxaceae</taxon>
        <taxon>Taxus</taxon>
    </lineage>
</organism>
<feature type="non-terminal residue" evidence="2">
    <location>
        <position position="91"/>
    </location>
</feature>
<feature type="region of interest" description="Disordered" evidence="1">
    <location>
        <begin position="1"/>
        <end position="20"/>
    </location>
</feature>
<feature type="compositionally biased region" description="Basic and acidic residues" evidence="1">
    <location>
        <begin position="1"/>
        <end position="15"/>
    </location>
</feature>
<dbReference type="AlphaFoldDB" id="A0AA38F8M5"/>
<comment type="caution">
    <text evidence="2">The sequence shown here is derived from an EMBL/GenBank/DDBJ whole genome shotgun (WGS) entry which is preliminary data.</text>
</comment>
<proteinExistence type="predicted"/>